<evidence type="ECO:0000313" key="7">
    <source>
        <dbReference type="EMBL" id="RWS01557.1"/>
    </source>
</evidence>
<gene>
    <name evidence="6" type="ORF">B4U79_06711</name>
    <name evidence="5" type="ORF">B4U79_10039</name>
    <name evidence="7" type="ORF">B4U79_13342</name>
</gene>
<protein>
    <recommendedName>
        <fullName evidence="4">CIDE-N domain-containing protein</fullName>
    </recommendedName>
</protein>
<dbReference type="OrthoDB" id="6475906at2759"/>
<dbReference type="InterPro" id="IPR003508">
    <property type="entry name" value="CIDE-N_dom"/>
</dbReference>
<evidence type="ECO:0000313" key="8">
    <source>
        <dbReference type="Proteomes" id="UP000285301"/>
    </source>
</evidence>
<dbReference type="PANTHER" id="PTHR12306:SF22">
    <property type="entry name" value="DNAATION FACTOR-RELATED PROTEIN 2, ISOFORM B"/>
    <property type="match status" value="1"/>
</dbReference>
<evidence type="ECO:0000256" key="2">
    <source>
        <dbReference type="PROSITE-ProRule" id="PRU00447"/>
    </source>
</evidence>
<dbReference type="SUPFAM" id="SSF54277">
    <property type="entry name" value="CAD &amp; PB1 domains"/>
    <property type="match status" value="1"/>
</dbReference>
<dbReference type="PANTHER" id="PTHR12306">
    <property type="entry name" value="CELL DEATH ACTIVATOR CIDE"/>
    <property type="match status" value="1"/>
</dbReference>
<proteinExistence type="predicted"/>
<evidence type="ECO:0000259" key="4">
    <source>
        <dbReference type="PROSITE" id="PS51135"/>
    </source>
</evidence>
<organism evidence="5 8">
    <name type="scientific">Dinothrombium tinctorium</name>
    <dbReference type="NCBI Taxonomy" id="1965070"/>
    <lineage>
        <taxon>Eukaryota</taxon>
        <taxon>Metazoa</taxon>
        <taxon>Ecdysozoa</taxon>
        <taxon>Arthropoda</taxon>
        <taxon>Chelicerata</taxon>
        <taxon>Arachnida</taxon>
        <taxon>Acari</taxon>
        <taxon>Acariformes</taxon>
        <taxon>Trombidiformes</taxon>
        <taxon>Prostigmata</taxon>
        <taxon>Anystina</taxon>
        <taxon>Parasitengona</taxon>
        <taxon>Trombidioidea</taxon>
        <taxon>Trombidiidae</taxon>
        <taxon>Dinothrombium</taxon>
    </lineage>
</organism>
<dbReference type="GO" id="GO:0042981">
    <property type="term" value="P:regulation of apoptotic process"/>
    <property type="evidence" value="ECO:0007669"/>
    <property type="project" value="TreeGrafter"/>
</dbReference>
<feature type="compositionally biased region" description="Acidic residues" evidence="3">
    <location>
        <begin position="305"/>
        <end position="318"/>
    </location>
</feature>
<reference evidence="5" key="2">
    <citation type="submission" date="2018-11" db="EMBL/GenBank/DDBJ databases">
        <title>Trombidioid mite genomics.</title>
        <authorList>
            <person name="Dong X."/>
        </authorList>
    </citation>
    <scope>NUCLEOTIDE SEQUENCE</scope>
    <source>
        <strain evidence="5">UoL-WK</strain>
    </source>
</reference>
<dbReference type="AlphaFoldDB" id="A0A3S3Q0W5"/>
<sequence>HSWERPFKVWSHDREQRKSVIASSLADLKLRAAEKLGYEIKDISEFKIVLESDGTEIEEEEYFQASDKDTIFLLLRSNERWLPHGVEALKAAITAIPDIVCEALNKMELIDKPPSWKIMDNRGNVTVVLHWDHRDRGLLVHATKAEPSWRFELTTKPERKAAQTDLKTTIPSSIASPASVPLRAKLTLDGLKPRLSTRTLPLPREFTSSPRLIAYEDEEISDEEKAEDINHHDHSQCDFHCAALHREGGHIQVNRSIATSPIQEAPTVIAEGMTVTGAIPKKTSVKGHVRFMDVEVKKISSKDESESETETTEKEEEQVSEKYLLLVDQLSANQTNHLTLKDIGIILERLNSKIVDVDKLEREKESPDCYNWVIKATVRGEISREIGVVYNGQYYGITEHPGYF</sequence>
<dbReference type="GO" id="GO:0006915">
    <property type="term" value="P:apoptotic process"/>
    <property type="evidence" value="ECO:0007669"/>
    <property type="project" value="UniProtKB-UniRule"/>
</dbReference>
<keyword evidence="1 2" id="KW-0053">Apoptosis</keyword>
<feature type="domain" description="CIDE-N" evidence="4">
    <location>
        <begin position="3"/>
        <end position="83"/>
    </location>
</feature>
<feature type="region of interest" description="Disordered" evidence="3">
    <location>
        <begin position="298"/>
        <end position="318"/>
    </location>
</feature>
<evidence type="ECO:0000256" key="1">
    <source>
        <dbReference type="ARBA" id="ARBA00022703"/>
    </source>
</evidence>
<dbReference type="EMBL" id="NCKU01009349">
    <property type="protein sequence ID" value="RWS01349.1"/>
    <property type="molecule type" value="Genomic_DNA"/>
</dbReference>
<keyword evidence="8" id="KW-1185">Reference proteome</keyword>
<accession>A0A3S3Q0W5</accession>
<reference evidence="5 8" key="1">
    <citation type="journal article" date="2018" name="Gigascience">
        <title>Genomes of trombidid mites reveal novel predicted allergens and laterally-transferred genes associated with secondary metabolism.</title>
        <authorList>
            <person name="Dong X."/>
            <person name="Chaisiri K."/>
            <person name="Xia D."/>
            <person name="Armstrong S.D."/>
            <person name="Fang Y."/>
            <person name="Donnelly M.J."/>
            <person name="Kadowaki T."/>
            <person name="McGarry J.W."/>
            <person name="Darby A.C."/>
            <person name="Makepeace B.L."/>
        </authorList>
    </citation>
    <scope>NUCLEOTIDE SEQUENCE [LARGE SCALE GENOMIC DNA]</scope>
    <source>
        <strain evidence="5">UoL-WK</strain>
    </source>
</reference>
<dbReference type="Gene3D" id="3.10.20.10">
    <property type="match status" value="1"/>
</dbReference>
<evidence type="ECO:0000313" key="5">
    <source>
        <dbReference type="EMBL" id="RWS01349.1"/>
    </source>
</evidence>
<dbReference type="EMBL" id="NCKU01009029">
    <property type="protein sequence ID" value="RWS01531.1"/>
    <property type="molecule type" value="Genomic_DNA"/>
</dbReference>
<dbReference type="STRING" id="1965070.A0A3S3Q0W5"/>
<dbReference type="PROSITE" id="PS51135">
    <property type="entry name" value="CIDE_N"/>
    <property type="match status" value="1"/>
</dbReference>
<feature type="non-terminal residue" evidence="5">
    <location>
        <position position="1"/>
    </location>
</feature>
<comment type="caution">
    <text evidence="5">The sequence shown here is derived from an EMBL/GenBank/DDBJ whole genome shotgun (WGS) entry which is preliminary data.</text>
</comment>
<evidence type="ECO:0000313" key="6">
    <source>
        <dbReference type="EMBL" id="RWS01531.1"/>
    </source>
</evidence>
<dbReference type="SMART" id="SM00266">
    <property type="entry name" value="CAD"/>
    <property type="match status" value="1"/>
</dbReference>
<name>A0A3S3Q0W5_9ACAR</name>
<evidence type="ECO:0000256" key="3">
    <source>
        <dbReference type="SAM" id="MobiDB-lite"/>
    </source>
</evidence>
<dbReference type="EMBL" id="NCKU01008978">
    <property type="protein sequence ID" value="RWS01557.1"/>
    <property type="molecule type" value="Genomic_DNA"/>
</dbReference>
<dbReference type="Proteomes" id="UP000285301">
    <property type="component" value="Unassembled WGS sequence"/>
</dbReference>
<dbReference type="Pfam" id="PF02017">
    <property type="entry name" value="CIDE-N"/>
    <property type="match status" value="1"/>
</dbReference>